<dbReference type="InterPro" id="IPR015854">
    <property type="entry name" value="ABC_transpr_LolD-like"/>
</dbReference>
<dbReference type="GO" id="GO:0098796">
    <property type="term" value="C:membrane protein complex"/>
    <property type="evidence" value="ECO:0007669"/>
    <property type="project" value="UniProtKB-ARBA"/>
</dbReference>
<dbReference type="InterPro" id="IPR017911">
    <property type="entry name" value="MacB-like_ATP-bd"/>
</dbReference>
<feature type="domain" description="ABC transporter" evidence="5">
    <location>
        <begin position="5"/>
        <end position="235"/>
    </location>
</feature>
<name>A0A0Q3X1T6_9BACI</name>
<dbReference type="SMART" id="SM00382">
    <property type="entry name" value="AAA"/>
    <property type="match status" value="1"/>
</dbReference>
<keyword evidence="2" id="KW-0813">Transport</keyword>
<evidence type="ECO:0000313" key="7">
    <source>
        <dbReference type="Proteomes" id="UP000051888"/>
    </source>
</evidence>
<organism evidence="6 7">
    <name type="scientific">Heyndrickxia shackletonii</name>
    <dbReference type="NCBI Taxonomy" id="157838"/>
    <lineage>
        <taxon>Bacteria</taxon>
        <taxon>Bacillati</taxon>
        <taxon>Bacillota</taxon>
        <taxon>Bacilli</taxon>
        <taxon>Bacillales</taxon>
        <taxon>Bacillaceae</taxon>
        <taxon>Heyndrickxia</taxon>
    </lineage>
</organism>
<keyword evidence="4 6" id="KW-0067">ATP-binding</keyword>
<dbReference type="Proteomes" id="UP000051888">
    <property type="component" value="Unassembled WGS sequence"/>
</dbReference>
<dbReference type="GO" id="GO:0005524">
    <property type="term" value="F:ATP binding"/>
    <property type="evidence" value="ECO:0007669"/>
    <property type="project" value="UniProtKB-KW"/>
</dbReference>
<dbReference type="InterPro" id="IPR027417">
    <property type="entry name" value="P-loop_NTPase"/>
</dbReference>
<dbReference type="PANTHER" id="PTHR24220:SF86">
    <property type="entry name" value="ABC TRANSPORTER ABCH.1"/>
    <property type="match status" value="1"/>
</dbReference>
<dbReference type="GO" id="GO:0016887">
    <property type="term" value="F:ATP hydrolysis activity"/>
    <property type="evidence" value="ECO:0007669"/>
    <property type="project" value="InterPro"/>
</dbReference>
<dbReference type="FunFam" id="3.40.50.300:FF:000032">
    <property type="entry name" value="Export ABC transporter ATP-binding protein"/>
    <property type="match status" value="1"/>
</dbReference>
<comment type="similarity">
    <text evidence="1">Belongs to the ABC transporter superfamily.</text>
</comment>
<evidence type="ECO:0000256" key="4">
    <source>
        <dbReference type="ARBA" id="ARBA00022840"/>
    </source>
</evidence>
<dbReference type="PATRIC" id="fig|157838.3.peg.2311"/>
<evidence type="ECO:0000256" key="1">
    <source>
        <dbReference type="ARBA" id="ARBA00005417"/>
    </source>
</evidence>
<keyword evidence="3" id="KW-0547">Nucleotide-binding</keyword>
<dbReference type="GO" id="GO:0005886">
    <property type="term" value="C:plasma membrane"/>
    <property type="evidence" value="ECO:0007669"/>
    <property type="project" value="TreeGrafter"/>
</dbReference>
<evidence type="ECO:0000313" key="6">
    <source>
        <dbReference type="EMBL" id="KQL55458.1"/>
    </source>
</evidence>
<dbReference type="STRING" id="157838.AN964_10500"/>
<dbReference type="PROSITE" id="PS50893">
    <property type="entry name" value="ABC_TRANSPORTER_2"/>
    <property type="match status" value="1"/>
</dbReference>
<dbReference type="SUPFAM" id="SSF52540">
    <property type="entry name" value="P-loop containing nucleoside triphosphate hydrolases"/>
    <property type="match status" value="1"/>
</dbReference>
<dbReference type="InterPro" id="IPR003593">
    <property type="entry name" value="AAA+_ATPase"/>
</dbReference>
<sequence>MKDLIVLDNVSKDYPGDGVITKALDSVNLSIEKGVFTAVIGPSGSGKSTLLSLIGALDKPTSGKIYFEREVITNLNNRKLANFRFEKIGFIFQQFHLLPTLTALENVMCPLFTRKVDYHKKERAMELLDEMGLKDKQNALPSQLSGGQQQRVAIARALVHHPDWILADEPTGNLDSESSKIVFDLLKRLNKEQGLGIILITHDPDLAKQTDRIIEIKDGTVISDTMQRDSKIVGL</sequence>
<dbReference type="GO" id="GO:0022857">
    <property type="term" value="F:transmembrane transporter activity"/>
    <property type="evidence" value="ECO:0007669"/>
    <property type="project" value="TreeGrafter"/>
</dbReference>
<evidence type="ECO:0000256" key="2">
    <source>
        <dbReference type="ARBA" id="ARBA00022448"/>
    </source>
</evidence>
<evidence type="ECO:0000259" key="5">
    <source>
        <dbReference type="PROSITE" id="PS50893"/>
    </source>
</evidence>
<evidence type="ECO:0000256" key="3">
    <source>
        <dbReference type="ARBA" id="ARBA00022741"/>
    </source>
</evidence>
<comment type="caution">
    <text evidence="6">The sequence shown here is derived from an EMBL/GenBank/DDBJ whole genome shotgun (WGS) entry which is preliminary data.</text>
</comment>
<dbReference type="PANTHER" id="PTHR24220">
    <property type="entry name" value="IMPORT ATP-BINDING PROTEIN"/>
    <property type="match status" value="1"/>
</dbReference>
<dbReference type="Gene3D" id="3.40.50.300">
    <property type="entry name" value="P-loop containing nucleotide triphosphate hydrolases"/>
    <property type="match status" value="1"/>
</dbReference>
<accession>A0A0Q3X1T6</accession>
<dbReference type="Pfam" id="PF00005">
    <property type="entry name" value="ABC_tran"/>
    <property type="match status" value="1"/>
</dbReference>
<gene>
    <name evidence="6" type="ORF">AN964_10500</name>
</gene>
<dbReference type="CDD" id="cd03255">
    <property type="entry name" value="ABC_MJ0796_LolCDE_FtsE"/>
    <property type="match status" value="1"/>
</dbReference>
<reference evidence="6 7" key="1">
    <citation type="submission" date="2015-09" db="EMBL/GenBank/DDBJ databases">
        <title>Genome sequencing project for genomic taxonomy and phylogenomics of Bacillus-like bacteria.</title>
        <authorList>
            <person name="Liu B."/>
            <person name="Wang J."/>
            <person name="Zhu Y."/>
            <person name="Liu G."/>
            <person name="Chen Q."/>
            <person name="Chen Z."/>
            <person name="Lan J."/>
            <person name="Che J."/>
            <person name="Ge C."/>
            <person name="Shi H."/>
            <person name="Pan Z."/>
            <person name="Liu X."/>
        </authorList>
    </citation>
    <scope>NUCLEOTIDE SEQUENCE [LARGE SCALE GENOMIC DNA]</scope>
    <source>
        <strain evidence="6 7">LMG 18435</strain>
    </source>
</reference>
<keyword evidence="7" id="KW-1185">Reference proteome</keyword>
<dbReference type="InterPro" id="IPR003439">
    <property type="entry name" value="ABC_transporter-like_ATP-bd"/>
</dbReference>
<dbReference type="AlphaFoldDB" id="A0A0Q3X1T6"/>
<protein>
    <submittedName>
        <fullName evidence="6">ABC transporter ATP-binding protein</fullName>
    </submittedName>
</protein>
<proteinExistence type="inferred from homology"/>
<dbReference type="InterPro" id="IPR017871">
    <property type="entry name" value="ABC_transporter-like_CS"/>
</dbReference>
<dbReference type="PROSITE" id="PS00211">
    <property type="entry name" value="ABC_TRANSPORTER_1"/>
    <property type="match status" value="1"/>
</dbReference>
<dbReference type="EMBL" id="LJJC01000004">
    <property type="protein sequence ID" value="KQL55458.1"/>
    <property type="molecule type" value="Genomic_DNA"/>
</dbReference>